<protein>
    <submittedName>
        <fullName evidence="2">Uncharacterized protein</fullName>
    </submittedName>
</protein>
<evidence type="ECO:0000313" key="2">
    <source>
        <dbReference type="EMBL" id="TLD40041.1"/>
    </source>
</evidence>
<dbReference type="EMBL" id="SULG01000141">
    <property type="protein sequence ID" value="TLD40041.1"/>
    <property type="molecule type" value="Genomic_DNA"/>
</dbReference>
<gene>
    <name evidence="2" type="ORF">JETT_3695</name>
</gene>
<organism evidence="2 3">
    <name type="scientific">Candidatus Jettenia ecosi</name>
    <dbReference type="NCBI Taxonomy" id="2494326"/>
    <lineage>
        <taxon>Bacteria</taxon>
        <taxon>Pseudomonadati</taxon>
        <taxon>Planctomycetota</taxon>
        <taxon>Candidatus Brocadiia</taxon>
        <taxon>Candidatus Brocadiales</taxon>
        <taxon>Candidatus Brocadiaceae</taxon>
        <taxon>Candidatus Jettenia</taxon>
    </lineage>
</organism>
<dbReference type="Proteomes" id="UP000319783">
    <property type="component" value="Unassembled WGS sequence"/>
</dbReference>
<accession>A0A533QBQ3</accession>
<name>A0A533QBQ3_9BACT</name>
<proteinExistence type="predicted"/>
<reference evidence="2 3" key="1">
    <citation type="submission" date="2019-04" db="EMBL/GenBank/DDBJ databases">
        <title>Genome of a novel bacterium Candidatus Jettenia ecosi reconstructed from metagenome of an anammox bioreactor.</title>
        <authorList>
            <person name="Mardanov A.V."/>
            <person name="Beletsky A.V."/>
            <person name="Ravin N.V."/>
            <person name="Botchkova E.A."/>
            <person name="Litti Y.V."/>
            <person name="Nozhevnikova A.N."/>
        </authorList>
    </citation>
    <scope>NUCLEOTIDE SEQUENCE [LARGE SCALE GENOMIC DNA]</scope>
    <source>
        <strain evidence="2">J2</strain>
    </source>
</reference>
<feature type="region of interest" description="Disordered" evidence="1">
    <location>
        <begin position="1"/>
        <end position="42"/>
    </location>
</feature>
<dbReference type="AlphaFoldDB" id="A0A533QBQ3"/>
<evidence type="ECO:0000313" key="3">
    <source>
        <dbReference type="Proteomes" id="UP000319783"/>
    </source>
</evidence>
<evidence type="ECO:0000256" key="1">
    <source>
        <dbReference type="SAM" id="MobiDB-lite"/>
    </source>
</evidence>
<sequence length="42" mass="4436">MGQGSCKIAQKKTQPPENPPSVPSVRGRKGEGGLKQNNLNTC</sequence>
<comment type="caution">
    <text evidence="2">The sequence shown here is derived from an EMBL/GenBank/DDBJ whole genome shotgun (WGS) entry which is preliminary data.</text>
</comment>